<gene>
    <name evidence="1" type="ORF">F9K24_08160</name>
</gene>
<dbReference type="SUPFAM" id="SSF50156">
    <property type="entry name" value="PDZ domain-like"/>
    <property type="match status" value="1"/>
</dbReference>
<dbReference type="InterPro" id="IPR036034">
    <property type="entry name" value="PDZ_sf"/>
</dbReference>
<protein>
    <recommendedName>
        <fullName evidence="3">PDZ domain-containing protein</fullName>
    </recommendedName>
</protein>
<evidence type="ECO:0000313" key="2">
    <source>
        <dbReference type="Proteomes" id="UP000460298"/>
    </source>
</evidence>
<proteinExistence type="predicted"/>
<evidence type="ECO:0000313" key="1">
    <source>
        <dbReference type="EMBL" id="KAB2933313.1"/>
    </source>
</evidence>
<dbReference type="AlphaFoldDB" id="A0A833M2B5"/>
<name>A0A833M2B5_9LEPT</name>
<reference evidence="1 2" key="1">
    <citation type="submission" date="2019-10" db="EMBL/GenBank/DDBJ databases">
        <title>Extracellular Electron Transfer in a Candidatus Methanoperedens spp. Enrichment Culture.</title>
        <authorList>
            <person name="Berger S."/>
            <person name="Rangel Shaw D."/>
            <person name="Berben T."/>
            <person name="In 'T Zandt M."/>
            <person name="Frank J."/>
            <person name="Reimann J."/>
            <person name="Jetten M.S.M."/>
            <person name="Welte C.U."/>
        </authorList>
    </citation>
    <scope>NUCLEOTIDE SEQUENCE [LARGE SCALE GENOMIC DNA]</scope>
    <source>
        <strain evidence="1">SB12</strain>
    </source>
</reference>
<evidence type="ECO:0008006" key="3">
    <source>
        <dbReference type="Google" id="ProtNLM"/>
    </source>
</evidence>
<accession>A0A833M2B5</accession>
<comment type="caution">
    <text evidence="1">The sequence shown here is derived from an EMBL/GenBank/DDBJ whole genome shotgun (WGS) entry which is preliminary data.</text>
</comment>
<dbReference type="Proteomes" id="UP000460298">
    <property type="component" value="Unassembled WGS sequence"/>
</dbReference>
<organism evidence="1 2">
    <name type="scientific">Leptonema illini</name>
    <dbReference type="NCBI Taxonomy" id="183"/>
    <lineage>
        <taxon>Bacteria</taxon>
        <taxon>Pseudomonadati</taxon>
        <taxon>Spirochaetota</taxon>
        <taxon>Spirochaetia</taxon>
        <taxon>Leptospirales</taxon>
        <taxon>Leptospiraceae</taxon>
        <taxon>Leptonema</taxon>
    </lineage>
</organism>
<dbReference type="PROSITE" id="PS51257">
    <property type="entry name" value="PROKAR_LIPOPROTEIN"/>
    <property type="match status" value="1"/>
</dbReference>
<sequence>MLLLRAIPVFLVPIFASMIILAGCRLNSARPEEELILAESFDEMCGPSPGASFFSTSKFIPISKGKNYGWKAEFVGRNSPLYLMNLRTGDIIRRIGGDWVGENHIDSFLQLHRLFCSKHPFTMVIERGGAFVGIGVRMVEVRREMLGIPVSIKPVAYEVQVEMIRKEEKKK</sequence>
<dbReference type="EMBL" id="WBUI01000006">
    <property type="protein sequence ID" value="KAB2933313.1"/>
    <property type="molecule type" value="Genomic_DNA"/>
</dbReference>